<evidence type="ECO:0000313" key="1">
    <source>
        <dbReference type="EMBL" id="EFH13517.1"/>
    </source>
</evidence>
<dbReference type="Pfam" id="PF20388">
    <property type="entry name" value="DUF6683"/>
    <property type="match status" value="1"/>
</dbReference>
<gene>
    <name evidence="1" type="ORF">HMPREF0731_0259</name>
</gene>
<dbReference type="InterPro" id="IPR046505">
    <property type="entry name" value="DUF6683"/>
</dbReference>
<dbReference type="AlphaFoldDB" id="D5RGQ0"/>
<feature type="non-terminal residue" evidence="1">
    <location>
        <position position="1"/>
    </location>
</feature>
<dbReference type="RefSeq" id="WP_007005510.1">
    <property type="nucleotide sequence ID" value="NZ_GG770783.1"/>
</dbReference>
<comment type="caution">
    <text evidence="1">The sequence shown here is derived from an EMBL/GenBank/DDBJ whole genome shotgun (WGS) entry which is preliminary data.</text>
</comment>
<evidence type="ECO:0000313" key="2">
    <source>
        <dbReference type="Proteomes" id="UP000005324"/>
    </source>
</evidence>
<organism evidence="1 2">
    <name type="scientific">Pseudoroseomonas cervicalis ATCC 49957</name>
    <dbReference type="NCBI Taxonomy" id="525371"/>
    <lineage>
        <taxon>Bacteria</taxon>
        <taxon>Pseudomonadati</taxon>
        <taxon>Pseudomonadota</taxon>
        <taxon>Alphaproteobacteria</taxon>
        <taxon>Acetobacterales</taxon>
        <taxon>Roseomonadaceae</taxon>
        <taxon>Roseomonas</taxon>
    </lineage>
</organism>
<protein>
    <submittedName>
        <fullName evidence="1">Uncharacterized protein</fullName>
    </submittedName>
</protein>
<accession>D5RGQ0</accession>
<dbReference type="EMBL" id="ADVL01000056">
    <property type="protein sequence ID" value="EFH13517.1"/>
    <property type="molecule type" value="Genomic_DNA"/>
</dbReference>
<dbReference type="Proteomes" id="UP000005324">
    <property type="component" value="Unassembled WGS sequence"/>
</dbReference>
<proteinExistence type="predicted"/>
<reference evidence="1 2" key="1">
    <citation type="submission" date="2010-04" db="EMBL/GenBank/DDBJ databases">
        <authorList>
            <person name="Qin X."/>
            <person name="Bachman B."/>
            <person name="Battles P."/>
            <person name="Bell A."/>
            <person name="Bess C."/>
            <person name="Bickham C."/>
            <person name="Chaboub L."/>
            <person name="Chen D."/>
            <person name="Coyle M."/>
            <person name="Deiros D.R."/>
            <person name="Dinh H."/>
            <person name="Forbes L."/>
            <person name="Fowler G."/>
            <person name="Francisco L."/>
            <person name="Fu Q."/>
            <person name="Gubbala S."/>
            <person name="Hale W."/>
            <person name="Han Y."/>
            <person name="Hemphill L."/>
            <person name="Highlander S.K."/>
            <person name="Hirani K."/>
            <person name="Hogues M."/>
            <person name="Jackson L."/>
            <person name="Jakkamsetti A."/>
            <person name="Javaid M."/>
            <person name="Jiang H."/>
            <person name="Korchina V."/>
            <person name="Kovar C."/>
            <person name="Lara F."/>
            <person name="Lee S."/>
            <person name="Mata R."/>
            <person name="Mathew T."/>
            <person name="Moen C."/>
            <person name="Morales K."/>
            <person name="Munidasa M."/>
            <person name="Nazareth L."/>
            <person name="Ngo R."/>
            <person name="Nguyen L."/>
            <person name="Okwuonu G."/>
            <person name="Ongeri F."/>
            <person name="Patil S."/>
            <person name="Petrosino J."/>
            <person name="Pham C."/>
            <person name="Pham P."/>
            <person name="Pu L.-L."/>
            <person name="Puazo M."/>
            <person name="Raj R."/>
            <person name="Reid J."/>
            <person name="Rouhana J."/>
            <person name="Saada N."/>
            <person name="Shang Y."/>
            <person name="Simmons D."/>
            <person name="Thornton R."/>
            <person name="Warren J."/>
            <person name="Weissenberger G."/>
            <person name="Zhang J."/>
            <person name="Zhang L."/>
            <person name="Zhou C."/>
            <person name="Zhu D."/>
            <person name="Muzny D."/>
            <person name="Worley K."/>
            <person name="Gibbs R."/>
        </authorList>
    </citation>
    <scope>NUCLEOTIDE SEQUENCE [LARGE SCALE GENOMIC DNA]</scope>
    <source>
        <strain evidence="1 2">ATCC 49957</strain>
    </source>
</reference>
<sequence>RRQAAVARMVQAARAANPAAGAEIERFFASQDIFGVIARWMQPYGLRMDDVADAMAVRLAGAWMASRGRDDDPTPAQMTALRAQMAEAMQRIPAMASAGDGDRQEIADMALIQAALISAAVTGAKDNPAQLRQIQQMAVNDIRSSMRIDLQAVELTDAGLRPRS</sequence>
<dbReference type="HOGENOM" id="CLU_1614396_0_0_5"/>
<name>D5RGQ0_9PROT</name>
<keyword evidence="2" id="KW-1185">Reference proteome</keyword>